<dbReference type="CDD" id="cd00130">
    <property type="entry name" value="PAS"/>
    <property type="match status" value="2"/>
</dbReference>
<keyword evidence="3 6" id="KW-0812">Transmembrane</keyword>
<dbReference type="Pfam" id="PF00990">
    <property type="entry name" value="GGDEF"/>
    <property type="match status" value="1"/>
</dbReference>
<evidence type="ECO:0000259" key="10">
    <source>
        <dbReference type="PROSITE" id="PS50887"/>
    </source>
</evidence>
<evidence type="ECO:0000313" key="11">
    <source>
        <dbReference type="EMBL" id="QPI51833.1"/>
    </source>
</evidence>
<dbReference type="PANTHER" id="PTHR44757:SF2">
    <property type="entry name" value="BIOFILM ARCHITECTURE MAINTENANCE PROTEIN MBAA"/>
    <property type="match status" value="1"/>
</dbReference>
<dbReference type="Pfam" id="PF13426">
    <property type="entry name" value="PAS_9"/>
    <property type="match status" value="1"/>
</dbReference>
<dbReference type="PROSITE" id="PS50112">
    <property type="entry name" value="PAS"/>
    <property type="match status" value="2"/>
</dbReference>
<evidence type="ECO:0000256" key="4">
    <source>
        <dbReference type="ARBA" id="ARBA00022989"/>
    </source>
</evidence>
<dbReference type="SMART" id="SM00267">
    <property type="entry name" value="GGDEF"/>
    <property type="match status" value="1"/>
</dbReference>
<organism evidence="11 12">
    <name type="scientific">Massilia antarctica</name>
    <dbReference type="NCBI Taxonomy" id="2765360"/>
    <lineage>
        <taxon>Bacteria</taxon>
        <taxon>Pseudomonadati</taxon>
        <taxon>Pseudomonadota</taxon>
        <taxon>Betaproteobacteria</taxon>
        <taxon>Burkholderiales</taxon>
        <taxon>Oxalobacteraceae</taxon>
        <taxon>Telluria group</taxon>
        <taxon>Massilia</taxon>
    </lineage>
</organism>
<keyword evidence="4 6" id="KW-1133">Transmembrane helix</keyword>
<dbReference type="CDD" id="cd01948">
    <property type="entry name" value="EAL"/>
    <property type="match status" value="1"/>
</dbReference>
<evidence type="ECO:0000256" key="5">
    <source>
        <dbReference type="ARBA" id="ARBA00023136"/>
    </source>
</evidence>
<dbReference type="PROSITE" id="PS50883">
    <property type="entry name" value="EAL"/>
    <property type="match status" value="1"/>
</dbReference>
<feature type="domain" description="PAS" evidence="7">
    <location>
        <begin position="276"/>
        <end position="346"/>
    </location>
</feature>
<dbReference type="CDD" id="cd01949">
    <property type="entry name" value="GGDEF"/>
    <property type="match status" value="1"/>
</dbReference>
<dbReference type="NCBIfam" id="TIGR00254">
    <property type="entry name" value="GGDEF"/>
    <property type="match status" value="1"/>
</dbReference>
<keyword evidence="5 6" id="KW-0472">Membrane</keyword>
<evidence type="ECO:0000259" key="7">
    <source>
        <dbReference type="PROSITE" id="PS50112"/>
    </source>
</evidence>
<dbReference type="EMBL" id="CP065053">
    <property type="protein sequence ID" value="QPI51833.1"/>
    <property type="molecule type" value="Genomic_DNA"/>
</dbReference>
<evidence type="ECO:0000259" key="8">
    <source>
        <dbReference type="PROSITE" id="PS50113"/>
    </source>
</evidence>
<feature type="transmembrane region" description="Helical" evidence="6">
    <location>
        <begin position="161"/>
        <end position="183"/>
    </location>
</feature>
<keyword evidence="12" id="KW-1185">Reference proteome</keyword>
<feature type="transmembrane region" description="Helical" evidence="6">
    <location>
        <begin position="61"/>
        <end position="80"/>
    </location>
</feature>
<dbReference type="InterPro" id="IPR013767">
    <property type="entry name" value="PAS_fold"/>
</dbReference>
<dbReference type="InterPro" id="IPR007895">
    <property type="entry name" value="MASE1"/>
</dbReference>
<dbReference type="PROSITE" id="PS50113">
    <property type="entry name" value="PAC"/>
    <property type="match status" value="1"/>
</dbReference>
<feature type="transmembrane region" description="Helical" evidence="6">
    <location>
        <begin position="227"/>
        <end position="249"/>
    </location>
</feature>
<feature type="transmembrane region" description="Helical" evidence="6">
    <location>
        <begin position="195"/>
        <end position="215"/>
    </location>
</feature>
<dbReference type="PANTHER" id="PTHR44757">
    <property type="entry name" value="DIGUANYLATE CYCLASE DGCP"/>
    <property type="match status" value="1"/>
</dbReference>
<sequence>MHTQVIRQGSEIAVLALVYYINARFGLLMALAPGYAAPIWPAAGMALAALLLFGNRVAPGIWLGSFLANVTVAFDASNTALLAQSLLVPAGIGIGATLQASAGAWLIRRFVGFPTPLDRTRDVIKFLGLGGPASCAVSASVGATTLLLLGVLPADHYVSTWWIWWIGDAIGVLVATPLILSWFGQPRALWRRRRTTVALPICLAFAVIVAVFMGARELFFSDPQRLLVWSTLAGGMALTGVLGAFLLVVSGHAMAFEQLLAQRTHDLERTRQAEQAALQLAAIVTSSDDAIIGKTLDGSIVSWNAGATRMYGYSASETLGRPISLLIPPELAGEMAAITERLRRGERIDHLETVRLRKDGCRIDISLTTSPIRDAEGRVTGISAIARDISERKRTEKALRDREARIRRLVDANIIGIFIGELGGRISEANEAFLKISGYSREEVLAERFRWTDMTPPQYEAADAHALEELRQSGRCTPYEKEYTRKDGSLITVLVACALFEGSHDEGVSFVLDLTERKLADERIHHMVGHDALTGLPNRTLLQDRMRQAIASAHRTGARVGVLFIDLDYFKNINDSLGHHVGDQVLKMTAMRLQQCLRVGDSVARLGGDEFVLILPLLGDSGDAARVARKALDSLAQPFNVELHQLHLGGSIGISIYPDDGVDVDSLMRAADTAMYHAKETGRDNVKFFTAALNQAVQRRLDIGKRLRQALARDEFTLHYQPQVEMDSGIIFSAEALLRWQPPGTQPISCGDFIANAEESGLIVSIGEWVLRQACQQLKIWRDGGHPQLKIAVNLSPRQLEQVNFCALVGQILDEAGIPASALELEITESMLMQRSEYNLAMLTRLSDMGIALSVDDFGTGYSSLAYLQRFPVHSLKIDQSFVRDIGKDQNDTALVTAIIAMAASLHLGVIAEGVETLQQAQFLMAQGCHAAQGFYYSKAVRADAFSELIANKFEDKNPLHG</sequence>
<evidence type="ECO:0000256" key="1">
    <source>
        <dbReference type="ARBA" id="ARBA00004651"/>
    </source>
</evidence>
<dbReference type="Pfam" id="PF00989">
    <property type="entry name" value="PAS"/>
    <property type="match status" value="1"/>
</dbReference>
<dbReference type="SMART" id="SM00052">
    <property type="entry name" value="EAL"/>
    <property type="match status" value="1"/>
</dbReference>
<dbReference type="Gene3D" id="3.30.70.270">
    <property type="match status" value="1"/>
</dbReference>
<evidence type="ECO:0000256" key="3">
    <source>
        <dbReference type="ARBA" id="ARBA00022692"/>
    </source>
</evidence>
<dbReference type="InterPro" id="IPR000160">
    <property type="entry name" value="GGDEF_dom"/>
</dbReference>
<dbReference type="SMART" id="SM00091">
    <property type="entry name" value="PAS"/>
    <property type="match status" value="2"/>
</dbReference>
<name>A0AA48WGD4_9BURK</name>
<feature type="transmembrane region" description="Helical" evidence="6">
    <location>
        <begin position="12"/>
        <end position="31"/>
    </location>
</feature>
<feature type="domain" description="EAL" evidence="9">
    <location>
        <begin position="700"/>
        <end position="954"/>
    </location>
</feature>
<accession>A0AA48WGD4</accession>
<proteinExistence type="predicted"/>
<evidence type="ECO:0000313" key="12">
    <source>
        <dbReference type="Proteomes" id="UP000662888"/>
    </source>
</evidence>
<dbReference type="InterPro" id="IPR000014">
    <property type="entry name" value="PAS"/>
</dbReference>
<protein>
    <submittedName>
        <fullName evidence="11">EAL domain-containing protein</fullName>
    </submittedName>
</protein>
<dbReference type="InterPro" id="IPR035965">
    <property type="entry name" value="PAS-like_dom_sf"/>
</dbReference>
<dbReference type="Gene3D" id="3.20.20.450">
    <property type="entry name" value="EAL domain"/>
    <property type="match status" value="1"/>
</dbReference>
<feature type="domain" description="PAS" evidence="7">
    <location>
        <begin position="402"/>
        <end position="474"/>
    </location>
</feature>
<feature type="domain" description="GGDEF" evidence="10">
    <location>
        <begin position="558"/>
        <end position="691"/>
    </location>
</feature>
<dbReference type="RefSeq" id="WP_206091385.1">
    <property type="nucleotide sequence ID" value="NZ_CP065053.1"/>
</dbReference>
<comment type="subcellular location">
    <subcellularLocation>
        <location evidence="1">Cell membrane</location>
        <topology evidence="1">Multi-pass membrane protein</topology>
    </subcellularLocation>
</comment>
<gene>
    <name evidence="11" type="ORF">IV454_10240</name>
</gene>
<evidence type="ECO:0000256" key="2">
    <source>
        <dbReference type="ARBA" id="ARBA00022475"/>
    </source>
</evidence>
<dbReference type="InterPro" id="IPR043128">
    <property type="entry name" value="Rev_trsase/Diguanyl_cyclase"/>
</dbReference>
<dbReference type="SUPFAM" id="SSF141868">
    <property type="entry name" value="EAL domain-like"/>
    <property type="match status" value="1"/>
</dbReference>
<keyword evidence="2" id="KW-1003">Cell membrane</keyword>
<dbReference type="InterPro" id="IPR001633">
    <property type="entry name" value="EAL_dom"/>
</dbReference>
<feature type="domain" description="PAC" evidence="8">
    <location>
        <begin position="349"/>
        <end position="401"/>
    </location>
</feature>
<dbReference type="InterPro" id="IPR035919">
    <property type="entry name" value="EAL_sf"/>
</dbReference>
<dbReference type="InterPro" id="IPR000700">
    <property type="entry name" value="PAS-assoc_C"/>
</dbReference>
<dbReference type="Proteomes" id="UP000662888">
    <property type="component" value="Chromosome"/>
</dbReference>
<dbReference type="Gene3D" id="3.30.450.20">
    <property type="entry name" value="PAS domain"/>
    <property type="match status" value="2"/>
</dbReference>
<dbReference type="SUPFAM" id="SSF55785">
    <property type="entry name" value="PYP-like sensor domain (PAS domain)"/>
    <property type="match status" value="2"/>
</dbReference>
<feature type="transmembrane region" description="Helical" evidence="6">
    <location>
        <begin position="86"/>
        <end position="107"/>
    </location>
</feature>
<dbReference type="Pfam" id="PF00563">
    <property type="entry name" value="EAL"/>
    <property type="match status" value="1"/>
</dbReference>
<dbReference type="NCBIfam" id="TIGR00229">
    <property type="entry name" value="sensory_box"/>
    <property type="match status" value="2"/>
</dbReference>
<reference evidence="11 12" key="1">
    <citation type="submission" date="2020-11" db="EMBL/GenBank/DDBJ databases">
        <authorList>
            <person name="Sun Q."/>
        </authorList>
    </citation>
    <scope>NUCLEOTIDE SEQUENCE [LARGE SCALE GENOMIC DNA]</scope>
    <source>
        <strain evidence="11 12">P8398</strain>
    </source>
</reference>
<evidence type="ECO:0000259" key="9">
    <source>
        <dbReference type="PROSITE" id="PS50883"/>
    </source>
</evidence>
<dbReference type="Pfam" id="PF05231">
    <property type="entry name" value="MASE1"/>
    <property type="match status" value="1"/>
</dbReference>
<feature type="transmembrane region" description="Helical" evidence="6">
    <location>
        <begin position="127"/>
        <end position="149"/>
    </location>
</feature>
<evidence type="ECO:0000256" key="6">
    <source>
        <dbReference type="SAM" id="Phobius"/>
    </source>
</evidence>
<dbReference type="InterPro" id="IPR052155">
    <property type="entry name" value="Biofilm_reg_signaling"/>
</dbReference>
<dbReference type="PROSITE" id="PS50887">
    <property type="entry name" value="GGDEF"/>
    <property type="match status" value="1"/>
</dbReference>
<dbReference type="SUPFAM" id="SSF55073">
    <property type="entry name" value="Nucleotide cyclase"/>
    <property type="match status" value="1"/>
</dbReference>
<dbReference type="InterPro" id="IPR029787">
    <property type="entry name" value="Nucleotide_cyclase"/>
</dbReference>
<dbReference type="SMART" id="SM00086">
    <property type="entry name" value="PAC"/>
    <property type="match status" value="2"/>
</dbReference>
<dbReference type="InterPro" id="IPR001610">
    <property type="entry name" value="PAC"/>
</dbReference>